<feature type="compositionally biased region" description="Basic and acidic residues" evidence="1">
    <location>
        <begin position="633"/>
        <end position="647"/>
    </location>
</feature>
<accession>A0A915CPL2</accession>
<keyword evidence="2" id="KW-1185">Reference proteome</keyword>
<sequence length="647" mass="72117">MLCHHCSHTLTSLDDVDWHRFKKLGSDYYYCYICYDRGDKIQLPSEDILLCHFRIAHPEVRDVTVKRGEAEVSYVLKSHIVDRQIASRKRFGEANQPVKIASDISQDVSTTKENATSECSNSATSLALTSNTKIMVQESAADQAQVSPSVGYHSLSPAVSSSTLSVPVLGPEVKLEQPEQLENSGDLYEPEEGSQSSQTSAFASPSKTNECLRHELDPTFSGHIQPKVENENENETPPAEELSADQNHNESDEDIVFVEVVKSKVKHQEVLIKQETQSTAQRCAQNLNNNKTNSHTAPQVQLQHSHTSVKAIEVSQLPASKKNFKDKEMYYGKKARRVYFSQKMQLDKKPTISDEEAINFLRTHVTSKAVQPPLPPETAASPTPPPPPPVLEDQRSPKKIRKIQSPMPKKAFAIAIAVREDLKKMQVPADCQIPCTSKKPAQVISNPPTSTYKKATYPVLPKSSPQTSHTPLWKSIPRESNTKSLVTSVPEPQIENQPTVADILSQAQLELELSLDGFEEGEIIETPAEQQENMNLVVEDELIDVVGDELIDVVGDEFIDVVGDESIATSKTGLVSQASILSSKERNYVRLRDIFNDQTSKNRPAHCLPSTSGFKPTDNHKKRHRLNSSTEQNIKRPNTDKRHNTRD</sequence>
<reference evidence="3" key="1">
    <citation type="submission" date="2022-11" db="UniProtKB">
        <authorList>
            <consortium name="WormBaseParasite"/>
        </authorList>
    </citation>
    <scope>IDENTIFICATION</scope>
</reference>
<feature type="region of interest" description="Disordered" evidence="1">
    <location>
        <begin position="220"/>
        <end position="251"/>
    </location>
</feature>
<organism evidence="2 3">
    <name type="scientific">Ditylenchus dipsaci</name>
    <dbReference type="NCBI Taxonomy" id="166011"/>
    <lineage>
        <taxon>Eukaryota</taxon>
        <taxon>Metazoa</taxon>
        <taxon>Ecdysozoa</taxon>
        <taxon>Nematoda</taxon>
        <taxon>Chromadorea</taxon>
        <taxon>Rhabditida</taxon>
        <taxon>Tylenchina</taxon>
        <taxon>Tylenchomorpha</taxon>
        <taxon>Sphaerularioidea</taxon>
        <taxon>Anguinidae</taxon>
        <taxon>Anguininae</taxon>
        <taxon>Ditylenchus</taxon>
    </lineage>
</organism>
<feature type="region of interest" description="Disordered" evidence="1">
    <location>
        <begin position="184"/>
        <end position="208"/>
    </location>
</feature>
<feature type="compositionally biased region" description="Pro residues" evidence="1">
    <location>
        <begin position="372"/>
        <end position="390"/>
    </location>
</feature>
<protein>
    <submittedName>
        <fullName evidence="3">Uncharacterized protein</fullName>
    </submittedName>
</protein>
<feature type="region of interest" description="Disordered" evidence="1">
    <location>
        <begin position="455"/>
        <end position="475"/>
    </location>
</feature>
<evidence type="ECO:0000313" key="3">
    <source>
        <dbReference type="WBParaSite" id="jg10855"/>
    </source>
</evidence>
<dbReference type="WBParaSite" id="jg10855">
    <property type="protein sequence ID" value="jg10855"/>
    <property type="gene ID" value="jg10855"/>
</dbReference>
<feature type="region of interest" description="Disordered" evidence="1">
    <location>
        <begin position="369"/>
        <end position="405"/>
    </location>
</feature>
<dbReference type="AlphaFoldDB" id="A0A915CPL2"/>
<proteinExistence type="predicted"/>
<evidence type="ECO:0000256" key="1">
    <source>
        <dbReference type="SAM" id="MobiDB-lite"/>
    </source>
</evidence>
<feature type="region of interest" description="Disordered" evidence="1">
    <location>
        <begin position="600"/>
        <end position="647"/>
    </location>
</feature>
<name>A0A915CPL2_9BILA</name>
<dbReference type="Proteomes" id="UP000887574">
    <property type="component" value="Unplaced"/>
</dbReference>
<evidence type="ECO:0000313" key="2">
    <source>
        <dbReference type="Proteomes" id="UP000887574"/>
    </source>
</evidence>
<feature type="compositionally biased region" description="Polar residues" evidence="1">
    <location>
        <begin position="193"/>
        <end position="208"/>
    </location>
</feature>